<accession>A0AAD4NIF8</accession>
<comment type="subcellular location">
    <subcellularLocation>
        <location evidence="1">Membrane</location>
        <topology evidence="1">Multi-pass membrane protein</topology>
    </subcellularLocation>
</comment>
<keyword evidence="4" id="KW-0472">Membrane</keyword>
<reference evidence="8" key="1">
    <citation type="submission" date="2022-01" db="EMBL/GenBank/DDBJ databases">
        <title>Genome Sequence Resource for Two Populations of Ditylenchus destructor, the Migratory Endoparasitic Phytonematode.</title>
        <authorList>
            <person name="Zhang H."/>
            <person name="Lin R."/>
            <person name="Xie B."/>
        </authorList>
    </citation>
    <scope>NUCLEOTIDE SEQUENCE</scope>
    <source>
        <strain evidence="8">BazhouSP</strain>
    </source>
</reference>
<name>A0AAD4NIF8_9BILA</name>
<keyword evidence="3" id="KW-1133">Transmembrane helix</keyword>
<evidence type="ECO:0000256" key="6">
    <source>
        <dbReference type="ARBA" id="ARBA00023180"/>
    </source>
</evidence>
<protein>
    <submittedName>
        <fullName evidence="8">Receptor family ligand binding region domain-containing protein</fullName>
    </submittedName>
</protein>
<dbReference type="PANTHER" id="PTHR24060">
    <property type="entry name" value="METABOTROPIC GLUTAMATE RECEPTOR"/>
    <property type="match status" value="1"/>
</dbReference>
<organism evidence="8 9">
    <name type="scientific">Ditylenchus destructor</name>
    <dbReference type="NCBI Taxonomy" id="166010"/>
    <lineage>
        <taxon>Eukaryota</taxon>
        <taxon>Metazoa</taxon>
        <taxon>Ecdysozoa</taxon>
        <taxon>Nematoda</taxon>
        <taxon>Chromadorea</taxon>
        <taxon>Rhabditida</taxon>
        <taxon>Tylenchina</taxon>
        <taxon>Tylenchomorpha</taxon>
        <taxon>Sphaerularioidea</taxon>
        <taxon>Anguinidae</taxon>
        <taxon>Anguininae</taxon>
        <taxon>Ditylenchus</taxon>
    </lineage>
</organism>
<evidence type="ECO:0000313" key="9">
    <source>
        <dbReference type="Proteomes" id="UP001201812"/>
    </source>
</evidence>
<keyword evidence="9" id="KW-1185">Reference proteome</keyword>
<keyword evidence="2" id="KW-0812">Transmembrane</keyword>
<dbReference type="AlphaFoldDB" id="A0AAD4NIF8"/>
<dbReference type="InterPro" id="IPR001828">
    <property type="entry name" value="ANF_lig-bd_rcpt"/>
</dbReference>
<gene>
    <name evidence="8" type="ORF">DdX_03009</name>
</gene>
<dbReference type="PRINTS" id="PR00248">
    <property type="entry name" value="GPCRMGR"/>
</dbReference>
<dbReference type="InterPro" id="IPR028082">
    <property type="entry name" value="Peripla_BP_I"/>
</dbReference>
<dbReference type="GO" id="GO:0004930">
    <property type="term" value="F:G protein-coupled receptor activity"/>
    <property type="evidence" value="ECO:0007669"/>
    <property type="project" value="InterPro"/>
</dbReference>
<dbReference type="InterPro" id="IPR000337">
    <property type="entry name" value="GPCR_3"/>
</dbReference>
<sequence length="364" mass="40425">MSSNSKICLYHQQDLQKRHTKPPYHCITWFIRRYVRTLVLVEFGLWWLSTTGTRLFVVPLAAANRQVLLPGDIILGGLFPIHEAGRNATMQCGRIKADQGVQRMVAMLFALEHINSNSKLLPGIQLGAQILDTCSVETHALEQSLEFIKTAMSTSDRLSCADGSRSSAFQRQQPVAAVVGAASSQVSVMVASMLQLFKIPMLSYSSTGVELSEKPRFAYFSRVVPPDNLQAKAMAHLVAKLEWTYVHAIADTGSYGERGMDSFRAAAIELGICIDGDVHKVTRRWTDDQFEELISRMRHTNKARGVVMFVDEDNLSSSLGQFITRDNSSPATIHHLRQFITCDNSSPGQFITCDNSSPATIHHP</sequence>
<dbReference type="Pfam" id="PF01094">
    <property type="entry name" value="ANF_receptor"/>
    <property type="match status" value="1"/>
</dbReference>
<evidence type="ECO:0000256" key="5">
    <source>
        <dbReference type="ARBA" id="ARBA00023170"/>
    </source>
</evidence>
<dbReference type="SUPFAM" id="SSF53822">
    <property type="entry name" value="Periplasmic binding protein-like I"/>
    <property type="match status" value="1"/>
</dbReference>
<dbReference type="Gene3D" id="3.40.50.2300">
    <property type="match status" value="1"/>
</dbReference>
<comment type="caution">
    <text evidence="8">The sequence shown here is derived from an EMBL/GenBank/DDBJ whole genome shotgun (WGS) entry which is preliminary data.</text>
</comment>
<keyword evidence="5 8" id="KW-0675">Receptor</keyword>
<evidence type="ECO:0000313" key="8">
    <source>
        <dbReference type="EMBL" id="KAI1726295.1"/>
    </source>
</evidence>
<evidence type="ECO:0000256" key="3">
    <source>
        <dbReference type="ARBA" id="ARBA00022989"/>
    </source>
</evidence>
<dbReference type="InterPro" id="IPR050726">
    <property type="entry name" value="mGluR"/>
</dbReference>
<evidence type="ECO:0000256" key="1">
    <source>
        <dbReference type="ARBA" id="ARBA00004141"/>
    </source>
</evidence>
<feature type="domain" description="Receptor ligand binding region" evidence="7">
    <location>
        <begin position="103"/>
        <end position="323"/>
    </location>
</feature>
<evidence type="ECO:0000256" key="2">
    <source>
        <dbReference type="ARBA" id="ARBA00022692"/>
    </source>
</evidence>
<evidence type="ECO:0000256" key="4">
    <source>
        <dbReference type="ARBA" id="ARBA00023136"/>
    </source>
</evidence>
<dbReference type="Proteomes" id="UP001201812">
    <property type="component" value="Unassembled WGS sequence"/>
</dbReference>
<dbReference type="EMBL" id="JAKKPZ010000002">
    <property type="protein sequence ID" value="KAI1726295.1"/>
    <property type="molecule type" value="Genomic_DNA"/>
</dbReference>
<keyword evidence="6" id="KW-0325">Glycoprotein</keyword>
<dbReference type="GO" id="GO:0016020">
    <property type="term" value="C:membrane"/>
    <property type="evidence" value="ECO:0007669"/>
    <property type="project" value="UniProtKB-SubCell"/>
</dbReference>
<proteinExistence type="predicted"/>
<evidence type="ECO:0000259" key="7">
    <source>
        <dbReference type="Pfam" id="PF01094"/>
    </source>
</evidence>